<gene>
    <name evidence="1" type="ORF">SAJA_12870</name>
</gene>
<sequence length="34" mass="3761">MRMTWRLFAERAGNRVAAITATERGADVVIVSIV</sequence>
<keyword evidence="2" id="KW-1185">Reference proteome</keyword>
<proteinExistence type="predicted"/>
<reference evidence="1 2" key="1">
    <citation type="submission" date="2013-10" db="EMBL/GenBank/DDBJ databases">
        <title>Salinisphaera japonica YTM-1 Genome Sequencing.</title>
        <authorList>
            <person name="Lai Q."/>
            <person name="Li C."/>
            <person name="Shao Z."/>
        </authorList>
    </citation>
    <scope>NUCLEOTIDE SEQUENCE [LARGE SCALE GENOMIC DNA]</scope>
    <source>
        <strain evidence="1 2">YTM-1</strain>
    </source>
</reference>
<dbReference type="InParanoid" id="A0A423PJC1"/>
<name>A0A423PJC1_9GAMM</name>
<dbReference type="EMBL" id="AYKG01000045">
    <property type="protein sequence ID" value="ROO25685.1"/>
    <property type="molecule type" value="Genomic_DNA"/>
</dbReference>
<evidence type="ECO:0000313" key="2">
    <source>
        <dbReference type="Proteomes" id="UP000285310"/>
    </source>
</evidence>
<dbReference type="AlphaFoldDB" id="A0A423PJC1"/>
<comment type="caution">
    <text evidence="1">The sequence shown here is derived from an EMBL/GenBank/DDBJ whole genome shotgun (WGS) entry which is preliminary data.</text>
</comment>
<organism evidence="1 2">
    <name type="scientific">Salinisphaera japonica YTM-1</name>
    <dbReference type="NCBI Taxonomy" id="1209778"/>
    <lineage>
        <taxon>Bacteria</taxon>
        <taxon>Pseudomonadati</taxon>
        <taxon>Pseudomonadota</taxon>
        <taxon>Gammaproteobacteria</taxon>
        <taxon>Salinisphaerales</taxon>
        <taxon>Salinisphaeraceae</taxon>
        <taxon>Salinisphaera</taxon>
    </lineage>
</organism>
<protein>
    <submittedName>
        <fullName evidence="1">Uncharacterized protein</fullName>
    </submittedName>
</protein>
<dbReference type="Proteomes" id="UP000285310">
    <property type="component" value="Unassembled WGS sequence"/>
</dbReference>
<evidence type="ECO:0000313" key="1">
    <source>
        <dbReference type="EMBL" id="ROO25685.1"/>
    </source>
</evidence>
<accession>A0A423PJC1</accession>